<proteinExistence type="predicted"/>
<reference evidence="1 2" key="1">
    <citation type="submission" date="2023-07" db="EMBL/GenBank/DDBJ databases">
        <title>Genomic Encyclopedia of Type Strains, Phase IV (KMG-IV): sequencing the most valuable type-strain genomes for metagenomic binning, comparative biology and taxonomic classification.</title>
        <authorList>
            <person name="Goeker M."/>
        </authorList>
    </citation>
    <scope>NUCLEOTIDE SEQUENCE [LARGE SCALE GENOMIC DNA]</scope>
    <source>
        <strain evidence="1 2">DSM 1111</strain>
    </source>
</reference>
<gene>
    <name evidence="1" type="ORF">J2045_004349</name>
</gene>
<accession>A0ABU0GD77</accession>
<dbReference type="EMBL" id="JAUSUW010000018">
    <property type="protein sequence ID" value="MDQ0423297.1"/>
    <property type="molecule type" value="Genomic_DNA"/>
</dbReference>
<protein>
    <submittedName>
        <fullName evidence="1">Uncharacterized protein</fullName>
    </submittedName>
</protein>
<evidence type="ECO:0000313" key="2">
    <source>
        <dbReference type="Proteomes" id="UP001238496"/>
    </source>
</evidence>
<organism evidence="1 2">
    <name type="scientific">Peteryoungia aggregata LMG 23059</name>
    <dbReference type="NCBI Taxonomy" id="1368425"/>
    <lineage>
        <taxon>Bacteria</taxon>
        <taxon>Pseudomonadati</taxon>
        <taxon>Pseudomonadota</taxon>
        <taxon>Alphaproteobacteria</taxon>
        <taxon>Hyphomicrobiales</taxon>
        <taxon>Rhizobiaceae</taxon>
        <taxon>Peteryoungia</taxon>
    </lineage>
</organism>
<evidence type="ECO:0000313" key="1">
    <source>
        <dbReference type="EMBL" id="MDQ0423297.1"/>
    </source>
</evidence>
<comment type="caution">
    <text evidence="1">The sequence shown here is derived from an EMBL/GenBank/DDBJ whole genome shotgun (WGS) entry which is preliminary data.</text>
</comment>
<dbReference type="RefSeq" id="WP_307376996.1">
    <property type="nucleotide sequence ID" value="NZ_JAUSUW010000018.1"/>
</dbReference>
<name>A0ABU0GD77_9HYPH</name>
<dbReference type="Proteomes" id="UP001238496">
    <property type="component" value="Unassembled WGS sequence"/>
</dbReference>
<sequence length="183" mass="20649">MERVERTLHVVKYDSAHKMFLVNQDTEIVYKSYLSDADVTFPSRVGYTNAPLPPPGGDDCCLAYLRIDGKDFGGRETFTSKIVRPFQITIKSHSECVVRHRMVFWVAVNEPNRQLAIRFTRKMTVMINNQLGTHKIKVTHHGGSGQNGVIEGGETSIVVNKLDVHPGKSNTDFAFHFTLDIEN</sequence>
<keyword evidence="2" id="KW-1185">Reference proteome</keyword>